<proteinExistence type="predicted"/>
<dbReference type="Proteomes" id="UP000499080">
    <property type="component" value="Unassembled WGS sequence"/>
</dbReference>
<sequence length="102" mass="11307">MRKILLRGWVPPDPALPTQNGKGCAPESLFENYISATARKGAKMLVVAESRSYMFSRTCSGRSLRNASDINLLKDSIKHEEDTPSSINNFIYEDIEDLNSAG</sequence>
<dbReference type="EMBL" id="BGPR01008330">
    <property type="protein sequence ID" value="GBN33101.1"/>
    <property type="molecule type" value="Genomic_DNA"/>
</dbReference>
<organism evidence="1 2">
    <name type="scientific">Araneus ventricosus</name>
    <name type="common">Orbweaver spider</name>
    <name type="synonym">Epeira ventricosa</name>
    <dbReference type="NCBI Taxonomy" id="182803"/>
    <lineage>
        <taxon>Eukaryota</taxon>
        <taxon>Metazoa</taxon>
        <taxon>Ecdysozoa</taxon>
        <taxon>Arthropoda</taxon>
        <taxon>Chelicerata</taxon>
        <taxon>Arachnida</taxon>
        <taxon>Araneae</taxon>
        <taxon>Araneomorphae</taxon>
        <taxon>Entelegynae</taxon>
        <taxon>Araneoidea</taxon>
        <taxon>Araneidae</taxon>
        <taxon>Araneus</taxon>
    </lineage>
</organism>
<dbReference type="AlphaFoldDB" id="A0A4Y2N141"/>
<keyword evidence="2" id="KW-1185">Reference proteome</keyword>
<gene>
    <name evidence="1" type="ORF">AVEN_205567_1</name>
</gene>
<protein>
    <submittedName>
        <fullName evidence="1">Uncharacterized protein</fullName>
    </submittedName>
</protein>
<comment type="caution">
    <text evidence="1">The sequence shown here is derived from an EMBL/GenBank/DDBJ whole genome shotgun (WGS) entry which is preliminary data.</text>
</comment>
<evidence type="ECO:0000313" key="1">
    <source>
        <dbReference type="EMBL" id="GBN33101.1"/>
    </source>
</evidence>
<evidence type="ECO:0000313" key="2">
    <source>
        <dbReference type="Proteomes" id="UP000499080"/>
    </source>
</evidence>
<accession>A0A4Y2N141</accession>
<reference evidence="1 2" key="1">
    <citation type="journal article" date="2019" name="Sci. Rep.">
        <title>Orb-weaving spider Araneus ventricosus genome elucidates the spidroin gene catalogue.</title>
        <authorList>
            <person name="Kono N."/>
            <person name="Nakamura H."/>
            <person name="Ohtoshi R."/>
            <person name="Moran D.A.P."/>
            <person name="Shinohara A."/>
            <person name="Yoshida Y."/>
            <person name="Fujiwara M."/>
            <person name="Mori M."/>
            <person name="Tomita M."/>
            <person name="Arakawa K."/>
        </authorList>
    </citation>
    <scope>NUCLEOTIDE SEQUENCE [LARGE SCALE GENOMIC DNA]</scope>
</reference>
<name>A0A4Y2N141_ARAVE</name>
<dbReference type="OrthoDB" id="8195485at2759"/>